<name>A0A0F9HN16_9ZZZZ</name>
<feature type="non-terminal residue" evidence="1">
    <location>
        <position position="34"/>
    </location>
</feature>
<comment type="caution">
    <text evidence="1">The sequence shown here is derived from an EMBL/GenBank/DDBJ whole genome shotgun (WGS) entry which is preliminary data.</text>
</comment>
<gene>
    <name evidence="1" type="ORF">LCGC14_2043880</name>
</gene>
<dbReference type="EMBL" id="LAZR01024012">
    <property type="protein sequence ID" value="KKL76542.1"/>
    <property type="molecule type" value="Genomic_DNA"/>
</dbReference>
<accession>A0A0F9HN16</accession>
<organism evidence="1">
    <name type="scientific">marine sediment metagenome</name>
    <dbReference type="NCBI Taxonomy" id="412755"/>
    <lineage>
        <taxon>unclassified sequences</taxon>
        <taxon>metagenomes</taxon>
        <taxon>ecological metagenomes</taxon>
    </lineage>
</organism>
<sequence>MVLVQMFKEYNVFSTSWDKLSLIFPSECFITIGA</sequence>
<dbReference type="AlphaFoldDB" id="A0A0F9HN16"/>
<protein>
    <submittedName>
        <fullName evidence="1">Uncharacterized protein</fullName>
    </submittedName>
</protein>
<reference evidence="1" key="1">
    <citation type="journal article" date="2015" name="Nature">
        <title>Complex archaea that bridge the gap between prokaryotes and eukaryotes.</title>
        <authorList>
            <person name="Spang A."/>
            <person name="Saw J.H."/>
            <person name="Jorgensen S.L."/>
            <person name="Zaremba-Niedzwiedzka K."/>
            <person name="Martijn J."/>
            <person name="Lind A.E."/>
            <person name="van Eijk R."/>
            <person name="Schleper C."/>
            <person name="Guy L."/>
            <person name="Ettema T.J."/>
        </authorList>
    </citation>
    <scope>NUCLEOTIDE SEQUENCE</scope>
</reference>
<evidence type="ECO:0000313" key="1">
    <source>
        <dbReference type="EMBL" id="KKL76542.1"/>
    </source>
</evidence>
<proteinExistence type="predicted"/>